<organism evidence="1 2">
    <name type="scientific">Neobacillus ginsengisoli</name>
    <dbReference type="NCBI Taxonomy" id="904295"/>
    <lineage>
        <taxon>Bacteria</taxon>
        <taxon>Bacillati</taxon>
        <taxon>Bacillota</taxon>
        <taxon>Bacilli</taxon>
        <taxon>Bacillales</taxon>
        <taxon>Bacillaceae</taxon>
        <taxon>Neobacillus</taxon>
    </lineage>
</organism>
<reference evidence="1 2" key="1">
    <citation type="submission" date="2023-07" db="EMBL/GenBank/DDBJ databases">
        <title>Genomic Encyclopedia of Type Strains, Phase IV (KMG-IV): sequencing the most valuable type-strain genomes for metagenomic binning, comparative biology and taxonomic classification.</title>
        <authorList>
            <person name="Goeker M."/>
        </authorList>
    </citation>
    <scope>NUCLEOTIDE SEQUENCE [LARGE SCALE GENOMIC DNA]</scope>
    <source>
        <strain evidence="1 2">DSM 27594</strain>
    </source>
</reference>
<dbReference type="EMBL" id="JAUSTW010000003">
    <property type="protein sequence ID" value="MDQ0199289.1"/>
    <property type="molecule type" value="Genomic_DNA"/>
</dbReference>
<dbReference type="RefSeq" id="WP_307408031.1">
    <property type="nucleotide sequence ID" value="NZ_JAUSTW010000003.1"/>
</dbReference>
<gene>
    <name evidence="1" type="ORF">J2S10_002447</name>
</gene>
<protein>
    <submittedName>
        <fullName evidence="1">Uncharacterized protein</fullName>
    </submittedName>
</protein>
<sequence>MEIKGNITKIRIKWHTLRRNYFELLLDSCLDSIVKTKLKQKITYHTTRLIDLI</sequence>
<name>A0ABT9XWH5_9BACI</name>
<dbReference type="Proteomes" id="UP001224122">
    <property type="component" value="Unassembled WGS sequence"/>
</dbReference>
<evidence type="ECO:0000313" key="1">
    <source>
        <dbReference type="EMBL" id="MDQ0199289.1"/>
    </source>
</evidence>
<keyword evidence="2" id="KW-1185">Reference proteome</keyword>
<evidence type="ECO:0000313" key="2">
    <source>
        <dbReference type="Proteomes" id="UP001224122"/>
    </source>
</evidence>
<comment type="caution">
    <text evidence="1">The sequence shown here is derived from an EMBL/GenBank/DDBJ whole genome shotgun (WGS) entry which is preliminary data.</text>
</comment>
<accession>A0ABT9XWH5</accession>
<proteinExistence type="predicted"/>